<sequence length="539" mass="60445">MSTTEGKPPSPDAAAVEEMARVATAWCGMHGLVVGDRADPRSGTVPGVGLVHAPISLLPSRLPESFWEQACDLAPVFNELVDRVSLDGEFLQDSLSKTRQVDDFTSRLLDIHRKMMNTNKDENIRLGLHRSDYMLDSETNSLLQIELNTISVSFPGLCSLVTELHRTLINQYGNLLCLDAKKVPGNEASRQFAEALARACDEFNVDSAVVMMIVQPEERNMYDQYWLVKYLKESYPFMICFDTFLNYEGYEFLFLKFLISKRCSDSFCLLALLQFSVQDLLRSSYAKITIKKILILRRCYQMKTLSEVEAEGQVLPDGTLVVDGKKVAVVYFRAGYTPNDYPSEAEWSARLLMEQSSAVKCPSISYHLVGSKKIQQELAKPNVLERFLENKEEIAKLRQCFAGLWSLDDEEIVKSAIENPDLFVLKPQREGGGNNIYGLDVREALIRLQKEGGDALSAYILMQRIFPKESLANLVRGGVCHEALTVSELGIYGAYLRNKDKVIMNDKCGYLMRTKVSSSDEGGVAAGFAVLDSLYLTDK</sequence>
<protein>
    <submittedName>
        <fullName evidence="1">Uncharacterized protein</fullName>
    </submittedName>
</protein>
<organism evidence="1 2">
    <name type="scientific">Avena sativa</name>
    <name type="common">Oat</name>
    <dbReference type="NCBI Taxonomy" id="4498"/>
    <lineage>
        <taxon>Eukaryota</taxon>
        <taxon>Viridiplantae</taxon>
        <taxon>Streptophyta</taxon>
        <taxon>Embryophyta</taxon>
        <taxon>Tracheophyta</taxon>
        <taxon>Spermatophyta</taxon>
        <taxon>Magnoliopsida</taxon>
        <taxon>Liliopsida</taxon>
        <taxon>Poales</taxon>
        <taxon>Poaceae</taxon>
        <taxon>BOP clade</taxon>
        <taxon>Pooideae</taxon>
        <taxon>Poodae</taxon>
        <taxon>Poeae</taxon>
        <taxon>Poeae Chloroplast Group 1 (Aveneae type)</taxon>
        <taxon>Aveninae</taxon>
        <taxon>Avena</taxon>
    </lineage>
</organism>
<reference evidence="1" key="1">
    <citation type="submission" date="2021-05" db="EMBL/GenBank/DDBJ databases">
        <authorList>
            <person name="Scholz U."/>
            <person name="Mascher M."/>
            <person name="Fiebig A."/>
        </authorList>
    </citation>
    <scope>NUCLEOTIDE SEQUENCE [LARGE SCALE GENOMIC DNA]</scope>
</reference>
<accession>A0ACD5Y8S0</accession>
<evidence type="ECO:0000313" key="1">
    <source>
        <dbReference type="EnsemblPlants" id="AVESA.00010b.r2.5CG0915100.1.CDS"/>
    </source>
</evidence>
<keyword evidence="2" id="KW-1185">Reference proteome</keyword>
<dbReference type="Proteomes" id="UP001732700">
    <property type="component" value="Chromosome 5C"/>
</dbReference>
<reference evidence="1" key="2">
    <citation type="submission" date="2025-09" db="UniProtKB">
        <authorList>
            <consortium name="EnsemblPlants"/>
        </authorList>
    </citation>
    <scope>IDENTIFICATION</scope>
</reference>
<evidence type="ECO:0000313" key="2">
    <source>
        <dbReference type="Proteomes" id="UP001732700"/>
    </source>
</evidence>
<proteinExistence type="predicted"/>
<name>A0ACD5Y8S0_AVESA</name>
<dbReference type="EnsemblPlants" id="AVESA.00010b.r2.5CG0915100.1">
    <property type="protein sequence ID" value="AVESA.00010b.r2.5CG0915100.1.CDS"/>
    <property type="gene ID" value="AVESA.00010b.r2.5CG0915100"/>
</dbReference>